<feature type="non-terminal residue" evidence="2">
    <location>
        <position position="131"/>
    </location>
</feature>
<dbReference type="GO" id="GO:0008017">
    <property type="term" value="F:microtubule binding"/>
    <property type="evidence" value="ECO:0007669"/>
    <property type="project" value="InterPro"/>
</dbReference>
<dbReference type="AlphaFoldDB" id="A0A7K9LU98"/>
<comment type="caution">
    <text evidence="2">The sequence shown here is derived from an EMBL/GenBank/DDBJ whole genome shotgun (WGS) entry which is preliminary data.</text>
</comment>
<accession>A0A7K9LU98</accession>
<evidence type="ECO:0000313" key="2">
    <source>
        <dbReference type="EMBL" id="NXH66331.1"/>
    </source>
</evidence>
<proteinExistence type="predicted"/>
<name>A0A7K9LU98_OCETE</name>
<dbReference type="PANTHER" id="PTHR13958">
    <property type="entry name" value="CENTROSOME-ASSOCIATED PROTEIN 350"/>
    <property type="match status" value="1"/>
</dbReference>
<dbReference type="Proteomes" id="UP000527232">
    <property type="component" value="Unassembled WGS sequence"/>
</dbReference>
<gene>
    <name evidence="2" type="primary">Cep350_0</name>
    <name evidence="2" type="ORF">HYDTET_R06019</name>
</gene>
<keyword evidence="1" id="KW-0175">Coiled coil</keyword>
<dbReference type="OrthoDB" id="306254at2759"/>
<evidence type="ECO:0000313" key="3">
    <source>
        <dbReference type="Proteomes" id="UP000527232"/>
    </source>
</evidence>
<sequence length="131" mass="15112">YGGSSTFCHFSLAMVEQCLRGEELRARHQAALLKLCKKALREKARAELAWLGHQKRCLENLRDSKGASAMAAKQRKILTELKQEQAEIQHLQNIYRAAHQERKLLLKQQREILMMRHSTAQLQEKLHNLAG</sequence>
<protein>
    <submittedName>
        <fullName evidence="2">CE350 protein</fullName>
    </submittedName>
</protein>
<organism evidence="2 3">
    <name type="scientific">Oceanodroma tethys</name>
    <name type="common">Wedge-rumped storm-petrel</name>
    <name type="synonym">Hydrobates tethys</name>
    <dbReference type="NCBI Taxonomy" id="79633"/>
    <lineage>
        <taxon>Eukaryota</taxon>
        <taxon>Metazoa</taxon>
        <taxon>Chordata</taxon>
        <taxon>Craniata</taxon>
        <taxon>Vertebrata</taxon>
        <taxon>Euteleostomi</taxon>
        <taxon>Archelosauria</taxon>
        <taxon>Archosauria</taxon>
        <taxon>Dinosauria</taxon>
        <taxon>Saurischia</taxon>
        <taxon>Theropoda</taxon>
        <taxon>Coelurosauria</taxon>
        <taxon>Aves</taxon>
        <taxon>Neognathae</taxon>
        <taxon>Neoaves</taxon>
        <taxon>Aequornithes</taxon>
        <taxon>Procellariiformes</taxon>
        <taxon>Hydrobatidae</taxon>
        <taxon>Oceanodroma</taxon>
    </lineage>
</organism>
<dbReference type="EMBL" id="VWZR01001206">
    <property type="protein sequence ID" value="NXH66331.1"/>
    <property type="molecule type" value="Genomic_DNA"/>
</dbReference>
<keyword evidence="3" id="KW-1185">Reference proteome</keyword>
<dbReference type="InterPro" id="IPR028750">
    <property type="entry name" value="CEP350/CC187"/>
</dbReference>
<feature type="coiled-coil region" evidence="1">
    <location>
        <begin position="74"/>
        <end position="101"/>
    </location>
</feature>
<feature type="non-terminal residue" evidence="2">
    <location>
        <position position="1"/>
    </location>
</feature>
<evidence type="ECO:0000256" key="1">
    <source>
        <dbReference type="SAM" id="Coils"/>
    </source>
</evidence>
<dbReference type="GO" id="GO:0034453">
    <property type="term" value="P:microtubule anchoring"/>
    <property type="evidence" value="ECO:0007669"/>
    <property type="project" value="InterPro"/>
</dbReference>
<dbReference type="GO" id="GO:0005813">
    <property type="term" value="C:centrosome"/>
    <property type="evidence" value="ECO:0007669"/>
    <property type="project" value="InterPro"/>
</dbReference>
<dbReference type="PANTHER" id="PTHR13958:SF3">
    <property type="entry name" value="CAP-GLY DOMAIN-CONTAINING PROTEIN-RELATED"/>
    <property type="match status" value="1"/>
</dbReference>
<reference evidence="2 3" key="1">
    <citation type="submission" date="2019-09" db="EMBL/GenBank/DDBJ databases">
        <title>Bird 10,000 Genomes (B10K) Project - Family phase.</title>
        <authorList>
            <person name="Zhang G."/>
        </authorList>
    </citation>
    <scope>NUCLEOTIDE SEQUENCE [LARGE SCALE GENOMIC DNA]</scope>
    <source>
        <strain evidence="2">B10K-DU-001-32</strain>
        <tissue evidence="2">Muscle</tissue>
    </source>
</reference>